<feature type="region of interest" description="Disordered" evidence="1">
    <location>
        <begin position="130"/>
        <end position="179"/>
    </location>
</feature>
<protein>
    <recommendedName>
        <fullName evidence="2">Reverse transcriptase Ty1/copia-type domain-containing protein</fullName>
    </recommendedName>
</protein>
<feature type="domain" description="Reverse transcriptase Ty1/copia-type" evidence="2">
    <location>
        <begin position="875"/>
        <end position="934"/>
    </location>
</feature>
<feature type="compositionally biased region" description="Basic and acidic residues" evidence="1">
    <location>
        <begin position="430"/>
        <end position="456"/>
    </location>
</feature>
<feature type="compositionally biased region" description="Low complexity" evidence="1">
    <location>
        <begin position="502"/>
        <end position="519"/>
    </location>
</feature>
<feature type="compositionally biased region" description="Polar residues" evidence="1">
    <location>
        <begin position="492"/>
        <end position="501"/>
    </location>
</feature>
<dbReference type="AlphaFoldDB" id="A0A699H3P2"/>
<proteinExistence type="predicted"/>
<feature type="domain" description="Reverse transcriptase Ty1/copia-type" evidence="2">
    <location>
        <begin position="941"/>
        <end position="1023"/>
    </location>
</feature>
<organism evidence="3">
    <name type="scientific">Tanacetum cinerariifolium</name>
    <name type="common">Dalmatian daisy</name>
    <name type="synonym">Chrysanthemum cinerariifolium</name>
    <dbReference type="NCBI Taxonomy" id="118510"/>
    <lineage>
        <taxon>Eukaryota</taxon>
        <taxon>Viridiplantae</taxon>
        <taxon>Streptophyta</taxon>
        <taxon>Embryophyta</taxon>
        <taxon>Tracheophyta</taxon>
        <taxon>Spermatophyta</taxon>
        <taxon>Magnoliopsida</taxon>
        <taxon>eudicotyledons</taxon>
        <taxon>Gunneridae</taxon>
        <taxon>Pentapetalae</taxon>
        <taxon>asterids</taxon>
        <taxon>campanulids</taxon>
        <taxon>Asterales</taxon>
        <taxon>Asteraceae</taxon>
        <taxon>Asteroideae</taxon>
        <taxon>Anthemideae</taxon>
        <taxon>Anthemidinae</taxon>
        <taxon>Tanacetum</taxon>
    </lineage>
</organism>
<evidence type="ECO:0000259" key="2">
    <source>
        <dbReference type="Pfam" id="PF07727"/>
    </source>
</evidence>
<dbReference type="GO" id="GO:0003676">
    <property type="term" value="F:nucleic acid binding"/>
    <property type="evidence" value="ECO:0007669"/>
    <property type="project" value="InterPro"/>
</dbReference>
<feature type="region of interest" description="Disordered" evidence="1">
    <location>
        <begin position="571"/>
        <end position="604"/>
    </location>
</feature>
<dbReference type="InterPro" id="IPR013103">
    <property type="entry name" value="RVT_2"/>
</dbReference>
<dbReference type="SUPFAM" id="SSF53098">
    <property type="entry name" value="Ribonuclease H-like"/>
    <property type="match status" value="1"/>
</dbReference>
<dbReference type="CDD" id="cd09272">
    <property type="entry name" value="RNase_HI_RT_Ty1"/>
    <property type="match status" value="1"/>
</dbReference>
<dbReference type="InterPro" id="IPR012337">
    <property type="entry name" value="RNaseH-like_sf"/>
</dbReference>
<comment type="caution">
    <text evidence="3">The sequence shown here is derived from an EMBL/GenBank/DDBJ whole genome shotgun (WGS) entry which is preliminary data.</text>
</comment>
<dbReference type="Pfam" id="PF07727">
    <property type="entry name" value="RVT_2"/>
    <property type="match status" value="2"/>
</dbReference>
<feature type="region of interest" description="Disordered" evidence="1">
    <location>
        <begin position="427"/>
        <end position="528"/>
    </location>
</feature>
<name>A0A699H3P2_TANCI</name>
<dbReference type="EMBL" id="BKCJ010098360">
    <property type="protein sequence ID" value="GEX26464.1"/>
    <property type="molecule type" value="Genomic_DNA"/>
</dbReference>
<accession>A0A699H3P2</accession>
<dbReference type="InterPro" id="IPR036397">
    <property type="entry name" value="RNaseH_sf"/>
</dbReference>
<feature type="compositionally biased region" description="Low complexity" evidence="1">
    <location>
        <begin position="574"/>
        <end position="602"/>
    </location>
</feature>
<dbReference type="Gene3D" id="3.30.420.10">
    <property type="entry name" value="Ribonuclease H-like superfamily/Ribonuclease H"/>
    <property type="match status" value="1"/>
</dbReference>
<evidence type="ECO:0000256" key="1">
    <source>
        <dbReference type="SAM" id="MobiDB-lite"/>
    </source>
</evidence>
<dbReference type="PANTHER" id="PTHR11439:SF483">
    <property type="entry name" value="PEPTIDE SYNTHASE GLIP-LIKE, PUTATIVE (AFU_ORTHOLOGUE AFUA_3G12920)-RELATED"/>
    <property type="match status" value="1"/>
</dbReference>
<dbReference type="PANTHER" id="PTHR11439">
    <property type="entry name" value="GAG-POL-RELATED RETROTRANSPOSON"/>
    <property type="match status" value="1"/>
</dbReference>
<evidence type="ECO:0000313" key="3">
    <source>
        <dbReference type="EMBL" id="GEX26464.1"/>
    </source>
</evidence>
<gene>
    <name evidence="3" type="ORF">Tci_298439</name>
</gene>
<reference evidence="3" key="1">
    <citation type="journal article" date="2019" name="Sci. Rep.">
        <title>Draft genome of Tanacetum cinerariifolium, the natural source of mosquito coil.</title>
        <authorList>
            <person name="Yamashiro T."/>
            <person name="Shiraishi A."/>
            <person name="Satake H."/>
            <person name="Nakayama K."/>
        </authorList>
    </citation>
    <scope>NUCLEOTIDE SEQUENCE</scope>
</reference>
<feature type="compositionally biased region" description="Polar residues" evidence="1">
    <location>
        <begin position="167"/>
        <end position="176"/>
    </location>
</feature>
<sequence length="1104" mass="125390">MLPLNNLGPDLNSKSVNMTQYRGFNLKGYSDSDYVGCNMDRKSTSGACQLLGGKLVCWSAKKQQSVAMSSAEAEYVAIVGCYANILWMKSQLTDYDIIYEKETKSSSAMDTSPSHLLPPTPVVGEIHKEAQQAAGGPTSLKDTSEDGAHPQLNSDKTKSAGDGLKTTHPTLSTNEESGADNISRKVKLEDLADIFKDTRSSFFTPDSPTDEPIIVSDVAELKNIQWEFPTEFLDLPHLASSVQEKFKTLDSLPGLLKMVTNTLNRFSTLVENALGATTMGVPSVDKATASPAKGEKDADTNLKNELVDLLGIDIVTQYYNKKLLYERYCEKMKKRKVPRSSTKVYKARKRLLYAKRNKAISLGKGASKVNREDDIPLVSVYTTGDVRVRGMLIPNEFLTKEICVTDDFKEYDMVFMNVDVPMNQSQLVSERNHHDDDSEDRLELRIQKDNPKHADDEKVEEEVGGEMGSLETRTEETQTTIPTPPRSPRTILSSDKNITQKLTDTVPLLTTTTSQTSNSKRGISTKYSHLPGALRRMCRCQGDDDIHSHHDDHQKDDAPPDGEKIMKRHKALKISKSTRGSSSKNSTKDSTTYVSKQQQQQQEWDAWVEEPVIDEDEVIPKDKTPKLITELQNVDKRVPTIYDYERMRATLNDALSNQFKNAEENCIIWKRVHDFQLGIESYQFKVNFTAPTLTFPSIEACEPYTIVEKPYTGLIYLNGKGKKRKNRTLLDMVGSMKNLTTLSLSFWDYALESATRILNMVPTKKVDKTPYELWYGKVPNLSYLKVYRCEVEGFEPPQEEVILIRRSKRTHRAPISLCLNVEVEEHSLWDLNEPTSYKATMLDLKFNKWLDAMNAKMQSMIDNMVWVLVDLPPNSKGYTQLYEVDYEETFSPVADIRAIRILISIAAFYDYEIWQMDVKTAFLYGYLDEDIYMASESNVTFLILYVDDIIIMRNHIPSLQSVKDYPGKCFAMKDFGEAIFILEIKIYRDRSQRLIGISQSAYIYKILKRYKMDNSKHGHIPMQERLNLNKTQGALTHEEVKRMQNIPYASAVGSIMYAVRCTRPDVAFAQNITSHFQQNPAELRVDCYCDAGSETDRDDIKSQT</sequence>